<evidence type="ECO:0000313" key="4">
    <source>
        <dbReference type="EMBL" id="MBV6319844.1"/>
    </source>
</evidence>
<feature type="chain" id="PRO_5041288756" evidence="1">
    <location>
        <begin position="19"/>
        <end position="535"/>
    </location>
</feature>
<name>A0AA41H4T1_9BURK</name>
<proteinExistence type="predicted"/>
<dbReference type="Proteomes" id="UP001162889">
    <property type="component" value="Unassembled WGS sequence"/>
</dbReference>
<feature type="domain" description="Lcl C-terminal" evidence="2">
    <location>
        <begin position="399"/>
        <end position="535"/>
    </location>
</feature>
<dbReference type="InterPro" id="IPR055073">
    <property type="entry name" value="NOMO1-like_9th"/>
</dbReference>
<gene>
    <name evidence="4" type="ORF">KVP70_02765</name>
    <name evidence="5" type="ORF">L1274_000027</name>
</gene>
<dbReference type="EMBL" id="JAHTGR010000001">
    <property type="protein sequence ID" value="MBV6319844.1"/>
    <property type="molecule type" value="Genomic_DNA"/>
</dbReference>
<dbReference type="EMBL" id="JALJZU010000001">
    <property type="protein sequence ID" value="MCP2006339.1"/>
    <property type="molecule type" value="Genomic_DNA"/>
</dbReference>
<evidence type="ECO:0000259" key="2">
    <source>
        <dbReference type="Pfam" id="PF07603"/>
    </source>
</evidence>
<comment type="caution">
    <text evidence="4">The sequence shown here is derived from an EMBL/GenBank/DDBJ whole genome shotgun (WGS) entry which is preliminary data.</text>
</comment>
<evidence type="ECO:0000313" key="7">
    <source>
        <dbReference type="Proteomes" id="UP001162889"/>
    </source>
</evidence>
<dbReference type="AlphaFoldDB" id="A0AA41H4T1"/>
<evidence type="ECO:0000313" key="5">
    <source>
        <dbReference type="EMBL" id="MCP2006339.1"/>
    </source>
</evidence>
<reference evidence="5" key="2">
    <citation type="submission" date="2022-03" db="EMBL/GenBank/DDBJ databases">
        <title>Genome Encyclopedia of Bacteria and Archaea VI: Functional Genomics of Type Strains.</title>
        <authorList>
            <person name="Whitman W."/>
        </authorList>
    </citation>
    <scope>NUCLEOTIDE SEQUENCE</scope>
    <source>
        <strain evidence="5">HSC-15S17</strain>
    </source>
</reference>
<organism evidence="4 6">
    <name type="scientific">Duganella violaceipulchra</name>
    <dbReference type="NCBI Taxonomy" id="2849652"/>
    <lineage>
        <taxon>Bacteria</taxon>
        <taxon>Pseudomonadati</taxon>
        <taxon>Pseudomonadota</taxon>
        <taxon>Betaproteobacteria</taxon>
        <taxon>Burkholderiales</taxon>
        <taxon>Oxalobacteraceae</taxon>
        <taxon>Telluria group</taxon>
        <taxon>Duganella</taxon>
    </lineage>
</organism>
<dbReference type="Pfam" id="PF07603">
    <property type="entry name" value="Lcl_C"/>
    <property type="match status" value="2"/>
</dbReference>
<evidence type="ECO:0000259" key="3">
    <source>
        <dbReference type="Pfam" id="PF22902"/>
    </source>
</evidence>
<evidence type="ECO:0000313" key="6">
    <source>
        <dbReference type="Proteomes" id="UP001155901"/>
    </source>
</evidence>
<feature type="domain" description="Lcl C-terminal" evidence="2">
    <location>
        <begin position="223"/>
        <end position="343"/>
    </location>
</feature>
<evidence type="ECO:0000256" key="1">
    <source>
        <dbReference type="SAM" id="SignalP"/>
    </source>
</evidence>
<dbReference type="Pfam" id="PF22902">
    <property type="entry name" value="NOMO1-like_9th"/>
    <property type="match status" value="1"/>
</dbReference>
<accession>A0AA41H4T1</accession>
<sequence length="535" mass="55203">MGRIRLLLVVLGASLINACGGGGGGSGGNTQPFVPVPTNTASGTVMFKGAPLAGAAVTVFQTNTNRVVATVATDANGNYSVSGLETSCTLSCKINYQFSASKAGYAFNPFMAANVSGDRLGYVWDPSGKSWYVNSGAAVTRAEYNGSFSNPNGGSGIMFNVVNLNSTVNNSITGANFNAYDGSNPPASVASTGQASSYVAGDDGALKKGVVFPGRRYTDNQDGTVSDNLTGLVWLKNAGCLNAALWANALTEANQLASGACGLTDGSKAGDWRLPNLVELESLVDVSASNPALTTGNPFTSVSTGIYWTSTSYYGGQGGSSNAWAIRMLDGRHINDTASSNLNIKATSTNAVWAVKGTSTGAARLLATGFYVFYASGDDGSLEKGAPLPAPRMRDNGNGTVTDTATGLVWLKKADCIQQSWAAALGTISTLASGQCGLTDGSVAGAWRMPNRKEMQSLADRAQGNMADYFNESFNSSAAGIASQPASFSNFATFQYYWTSSTNAASPGDAWSVFSCDFGVYNIPKGNAGYALAVR</sequence>
<reference evidence="4" key="1">
    <citation type="submission" date="2021-07" db="EMBL/GenBank/DDBJ databases">
        <title>Characterization of violacein-producing bacteria and related species.</title>
        <authorList>
            <person name="Wilson H.S."/>
            <person name="De Leon M.E."/>
        </authorList>
    </citation>
    <scope>NUCLEOTIDE SEQUENCE</scope>
    <source>
        <strain evidence="4">HSC-15S17</strain>
    </source>
</reference>
<protein>
    <submittedName>
        <fullName evidence="4">DUF1566 domain-containing protein</fullName>
    </submittedName>
</protein>
<dbReference type="Proteomes" id="UP001155901">
    <property type="component" value="Unassembled WGS sequence"/>
</dbReference>
<dbReference type="InterPro" id="IPR011460">
    <property type="entry name" value="Lcl_C"/>
</dbReference>
<dbReference type="PANTHER" id="PTHR35812">
    <property type="entry name" value="LIPOPROTEIN"/>
    <property type="match status" value="1"/>
</dbReference>
<keyword evidence="7" id="KW-1185">Reference proteome</keyword>
<feature type="domain" description="NOMO-like ninth beta-sandwich" evidence="3">
    <location>
        <begin position="51"/>
        <end position="110"/>
    </location>
</feature>
<keyword evidence="1" id="KW-0732">Signal</keyword>
<feature type="signal peptide" evidence="1">
    <location>
        <begin position="1"/>
        <end position="18"/>
    </location>
</feature>
<dbReference type="PANTHER" id="PTHR35812:SF1">
    <property type="entry name" value="LIPOPROTEIN"/>
    <property type="match status" value="1"/>
</dbReference>
<dbReference type="RefSeq" id="WP_217940456.1">
    <property type="nucleotide sequence ID" value="NZ_JAHTGR010000001.1"/>
</dbReference>